<keyword evidence="4" id="KW-0862">Zinc</keyword>
<feature type="domain" description="C2H2-type" evidence="10">
    <location>
        <begin position="78"/>
        <end position="105"/>
    </location>
</feature>
<dbReference type="WBParaSite" id="PSAMB.scaffold1552size30058.g13757.t1">
    <property type="protein sequence ID" value="PSAMB.scaffold1552size30058.g13757.t1"/>
    <property type="gene ID" value="PSAMB.scaffold1552size30058.g13757"/>
</dbReference>
<evidence type="ECO:0000256" key="6">
    <source>
        <dbReference type="ARBA" id="ARBA00023125"/>
    </source>
</evidence>
<evidence type="ECO:0000256" key="8">
    <source>
        <dbReference type="ARBA" id="ARBA00023242"/>
    </source>
</evidence>
<reference evidence="12" key="1">
    <citation type="submission" date="2022-11" db="UniProtKB">
        <authorList>
            <consortium name="WormBaseParasite"/>
        </authorList>
    </citation>
    <scope>IDENTIFICATION</scope>
</reference>
<evidence type="ECO:0000256" key="9">
    <source>
        <dbReference type="PROSITE-ProRule" id="PRU00042"/>
    </source>
</evidence>
<keyword evidence="2" id="KW-0677">Repeat</keyword>
<evidence type="ECO:0000256" key="2">
    <source>
        <dbReference type="ARBA" id="ARBA00022737"/>
    </source>
</evidence>
<keyword evidence="8" id="KW-0539">Nucleus</keyword>
<evidence type="ECO:0000256" key="3">
    <source>
        <dbReference type="ARBA" id="ARBA00022771"/>
    </source>
</evidence>
<feature type="domain" description="C2H2-type" evidence="10">
    <location>
        <begin position="106"/>
        <end position="133"/>
    </location>
</feature>
<feature type="domain" description="C2H2-type" evidence="10">
    <location>
        <begin position="254"/>
        <end position="275"/>
    </location>
</feature>
<proteinExistence type="predicted"/>
<protein>
    <submittedName>
        <fullName evidence="12">C2H2-type domain-containing protein</fullName>
    </submittedName>
</protein>
<dbReference type="SUPFAM" id="SSF57667">
    <property type="entry name" value="beta-beta-alpha zinc fingers"/>
    <property type="match status" value="3"/>
</dbReference>
<keyword evidence="11" id="KW-1185">Reference proteome</keyword>
<feature type="domain" description="C2H2-type" evidence="10">
    <location>
        <begin position="222"/>
        <end position="251"/>
    </location>
</feature>
<sequence>MARYTVQSLHETHVQSSASSPATLTLSLTDQMTTDEACASDSKMPDIFMADGDNCYVPLIIIPDVNQGGEYDNDGVQFRCPVCSQGCPSRSKLEVHFRTHTDERPFECHQCGQSFRTQSSLIRHRKTHTDELQYACQEEDCERRFKFSGDLSRHMRTMHSEQRRFSCNFCTAKFKTNERCREHIRSHIPGQKPYRCSLCPMSFVNSSKLRIHTRTHTGDKPFRCKEKDCDAAFVDSAGLVKHRRTHLPKDVMLYWCEVCGKGYRHSPTLGKHRRT</sequence>
<keyword evidence="7" id="KW-0804">Transcription</keyword>
<dbReference type="AlphaFoldDB" id="A0A914V5B9"/>
<dbReference type="InterPro" id="IPR013087">
    <property type="entry name" value="Znf_C2H2_type"/>
</dbReference>
<evidence type="ECO:0000259" key="10">
    <source>
        <dbReference type="PROSITE" id="PS50157"/>
    </source>
</evidence>
<evidence type="ECO:0000256" key="4">
    <source>
        <dbReference type="ARBA" id="ARBA00022833"/>
    </source>
</evidence>
<dbReference type="FunFam" id="3.30.160.60:FF:002343">
    <property type="entry name" value="Zinc finger protein 33A"/>
    <property type="match status" value="1"/>
</dbReference>
<evidence type="ECO:0000313" key="11">
    <source>
        <dbReference type="Proteomes" id="UP000887566"/>
    </source>
</evidence>
<dbReference type="Pfam" id="PF00096">
    <property type="entry name" value="zf-C2H2"/>
    <property type="match status" value="5"/>
</dbReference>
<evidence type="ECO:0000256" key="1">
    <source>
        <dbReference type="ARBA" id="ARBA00022723"/>
    </source>
</evidence>
<keyword evidence="6" id="KW-0238">DNA-binding</keyword>
<dbReference type="FunFam" id="3.30.160.60:FF:001485">
    <property type="entry name" value="Krueppel-related zinc finger protein"/>
    <property type="match status" value="1"/>
</dbReference>
<dbReference type="PROSITE" id="PS50157">
    <property type="entry name" value="ZINC_FINGER_C2H2_2"/>
    <property type="match status" value="7"/>
</dbReference>
<keyword evidence="3 9" id="KW-0863">Zinc-finger</keyword>
<dbReference type="Proteomes" id="UP000887566">
    <property type="component" value="Unplaced"/>
</dbReference>
<feature type="domain" description="C2H2-type" evidence="10">
    <location>
        <begin position="134"/>
        <end position="164"/>
    </location>
</feature>
<dbReference type="PANTHER" id="PTHR24379:SF116">
    <property type="entry name" value="ZINC FINGER PROTEIN 11"/>
    <property type="match status" value="1"/>
</dbReference>
<dbReference type="PROSITE" id="PS00028">
    <property type="entry name" value="ZINC_FINGER_C2H2_1"/>
    <property type="match status" value="5"/>
</dbReference>
<accession>A0A914V5B9</accession>
<keyword evidence="5" id="KW-0805">Transcription regulation</keyword>
<dbReference type="SMART" id="SM00355">
    <property type="entry name" value="ZnF_C2H2"/>
    <property type="match status" value="7"/>
</dbReference>
<dbReference type="PANTHER" id="PTHR24379">
    <property type="entry name" value="KRAB AND ZINC FINGER DOMAIN-CONTAINING"/>
    <property type="match status" value="1"/>
</dbReference>
<dbReference type="GO" id="GO:0003677">
    <property type="term" value="F:DNA binding"/>
    <property type="evidence" value="ECO:0007669"/>
    <property type="project" value="UniProtKB-KW"/>
</dbReference>
<evidence type="ECO:0000313" key="12">
    <source>
        <dbReference type="WBParaSite" id="PSAMB.scaffold1552size30058.g13757.t1"/>
    </source>
</evidence>
<dbReference type="InterPro" id="IPR036236">
    <property type="entry name" value="Znf_C2H2_sf"/>
</dbReference>
<feature type="domain" description="C2H2-type" evidence="10">
    <location>
        <begin position="194"/>
        <end position="221"/>
    </location>
</feature>
<name>A0A914V5B9_9BILA</name>
<dbReference type="FunFam" id="3.30.160.60:FF:000352">
    <property type="entry name" value="zinc finger protein 3 homolog"/>
    <property type="match status" value="1"/>
</dbReference>
<organism evidence="11 12">
    <name type="scientific">Plectus sambesii</name>
    <dbReference type="NCBI Taxonomy" id="2011161"/>
    <lineage>
        <taxon>Eukaryota</taxon>
        <taxon>Metazoa</taxon>
        <taxon>Ecdysozoa</taxon>
        <taxon>Nematoda</taxon>
        <taxon>Chromadorea</taxon>
        <taxon>Plectida</taxon>
        <taxon>Plectina</taxon>
        <taxon>Plectoidea</taxon>
        <taxon>Plectidae</taxon>
        <taxon>Plectus</taxon>
    </lineage>
</organism>
<evidence type="ECO:0000256" key="5">
    <source>
        <dbReference type="ARBA" id="ARBA00023015"/>
    </source>
</evidence>
<feature type="domain" description="C2H2-type" evidence="10">
    <location>
        <begin position="165"/>
        <end position="193"/>
    </location>
</feature>
<dbReference type="Gene3D" id="3.30.160.60">
    <property type="entry name" value="Classic Zinc Finger"/>
    <property type="match status" value="5"/>
</dbReference>
<dbReference type="GO" id="GO:0008270">
    <property type="term" value="F:zinc ion binding"/>
    <property type="evidence" value="ECO:0007669"/>
    <property type="project" value="UniProtKB-KW"/>
</dbReference>
<keyword evidence="1" id="KW-0479">Metal-binding</keyword>
<evidence type="ECO:0000256" key="7">
    <source>
        <dbReference type="ARBA" id="ARBA00023163"/>
    </source>
</evidence>